<protein>
    <submittedName>
        <fullName evidence="3">Inner membrane protein YpjD</fullName>
    </submittedName>
</protein>
<feature type="transmembrane region" description="Helical" evidence="1">
    <location>
        <begin position="251"/>
        <end position="272"/>
    </location>
</feature>
<dbReference type="InterPro" id="IPR002541">
    <property type="entry name" value="Cyt_c_assembly"/>
</dbReference>
<dbReference type="Pfam" id="PF01578">
    <property type="entry name" value="Cytochrom_C_asm"/>
    <property type="match status" value="1"/>
</dbReference>
<dbReference type="InterPro" id="IPR052372">
    <property type="entry name" value="YpjD/HemX"/>
</dbReference>
<evidence type="ECO:0000313" key="3">
    <source>
        <dbReference type="EMBL" id="KXW59432.1"/>
    </source>
</evidence>
<dbReference type="PANTHER" id="PTHR38034:SF1">
    <property type="entry name" value="INNER MEMBRANE PROTEIN YPJD"/>
    <property type="match status" value="1"/>
</dbReference>
<feature type="transmembrane region" description="Helical" evidence="1">
    <location>
        <begin position="94"/>
        <end position="115"/>
    </location>
</feature>
<name>A0A149W1S5_9PROT</name>
<gene>
    <name evidence="3" type="primary">ypjD</name>
    <name evidence="3" type="ORF">FEMY_00790</name>
</gene>
<reference evidence="3 4" key="1">
    <citation type="submission" date="2016-01" db="EMBL/GenBank/DDBJ databases">
        <title>Genome sequence of the acidophilic iron oxidising Ferrovum strain Z-31.</title>
        <authorList>
            <person name="Poehlein A."/>
            <person name="Ullrich S.R."/>
            <person name="Schloemann M."/>
            <person name="Muehling M."/>
            <person name="Daniel R."/>
        </authorList>
    </citation>
    <scope>NUCLEOTIDE SEQUENCE [LARGE SCALE GENOMIC DNA]</scope>
    <source>
        <strain evidence="3 4">Z-31</strain>
    </source>
</reference>
<dbReference type="PATRIC" id="fig|1789004.3.peg.78"/>
<dbReference type="AlphaFoldDB" id="A0A149W1S5"/>
<feature type="transmembrane region" description="Helical" evidence="1">
    <location>
        <begin position="176"/>
        <end position="199"/>
    </location>
</feature>
<keyword evidence="1" id="KW-0812">Transmembrane</keyword>
<dbReference type="GO" id="GO:0017004">
    <property type="term" value="P:cytochrome complex assembly"/>
    <property type="evidence" value="ECO:0007669"/>
    <property type="project" value="InterPro"/>
</dbReference>
<evidence type="ECO:0000259" key="2">
    <source>
        <dbReference type="Pfam" id="PF01578"/>
    </source>
</evidence>
<dbReference type="EMBL" id="LRRD01000001">
    <property type="protein sequence ID" value="KXW59432.1"/>
    <property type="molecule type" value="Genomic_DNA"/>
</dbReference>
<keyword evidence="4" id="KW-1185">Reference proteome</keyword>
<dbReference type="Proteomes" id="UP000075653">
    <property type="component" value="Unassembled WGS sequence"/>
</dbReference>
<organism evidence="3 4">
    <name type="scientific">Ferrovum myxofaciens</name>
    <dbReference type="NCBI Taxonomy" id="416213"/>
    <lineage>
        <taxon>Bacteria</taxon>
        <taxon>Pseudomonadati</taxon>
        <taxon>Pseudomonadota</taxon>
        <taxon>Betaproteobacteria</taxon>
        <taxon>Ferrovales</taxon>
        <taxon>Ferrovaceae</taxon>
        <taxon>Ferrovum</taxon>
    </lineage>
</organism>
<feature type="transmembrane region" description="Helical" evidence="1">
    <location>
        <begin position="67"/>
        <end position="87"/>
    </location>
</feature>
<evidence type="ECO:0000256" key="1">
    <source>
        <dbReference type="SAM" id="Phobius"/>
    </source>
</evidence>
<accession>A0A149W1S5</accession>
<dbReference type="PANTHER" id="PTHR38034">
    <property type="entry name" value="INNER MEMBRANE PROTEIN YPJD"/>
    <property type="match status" value="1"/>
</dbReference>
<dbReference type="STRING" id="1789004.FEMY_00790"/>
<proteinExistence type="predicted"/>
<feature type="transmembrane region" description="Helical" evidence="1">
    <location>
        <begin position="6"/>
        <end position="23"/>
    </location>
</feature>
<feature type="transmembrane region" description="Helical" evidence="1">
    <location>
        <begin position="219"/>
        <end position="239"/>
    </location>
</feature>
<sequence>MVNTSLYFITAALYLLLGLRDLVSRQPVPVETTNCRSSWRAQGLLFLTLVVHAALLHRVLFASHQMVLSLGNSLSLVGAATVAMYWLASFRCRLGVLQSVLMLIVAGLVLAPLVLPAEKPVEYSHLLTFKIHLVISLMADGLFGVAALHAVLMSVMEQRLHNHDRPFTPLGALPSLVAMDALLFQMIWVGFLLLTATLVSGIFFSEALFDKPLVWNHKVIFSLLSWIIFAGLLMARQLWGIRGRRAARWTLAGFVLLLVGYLGSKFVVEILLHRG</sequence>
<keyword evidence="1" id="KW-0472">Membrane</keyword>
<feature type="transmembrane region" description="Helical" evidence="1">
    <location>
        <begin position="44"/>
        <end position="61"/>
    </location>
</feature>
<feature type="domain" description="Cytochrome c assembly protein" evidence="2">
    <location>
        <begin position="47"/>
        <end position="271"/>
    </location>
</feature>
<dbReference type="GO" id="GO:0020037">
    <property type="term" value="F:heme binding"/>
    <property type="evidence" value="ECO:0007669"/>
    <property type="project" value="InterPro"/>
</dbReference>
<evidence type="ECO:0000313" key="4">
    <source>
        <dbReference type="Proteomes" id="UP000075653"/>
    </source>
</evidence>
<comment type="caution">
    <text evidence="3">The sequence shown here is derived from an EMBL/GenBank/DDBJ whole genome shotgun (WGS) entry which is preliminary data.</text>
</comment>
<feature type="transmembrane region" description="Helical" evidence="1">
    <location>
        <begin position="135"/>
        <end position="155"/>
    </location>
</feature>
<keyword evidence="1" id="KW-1133">Transmembrane helix</keyword>
<dbReference type="RefSeq" id="WP_062187206.1">
    <property type="nucleotide sequence ID" value="NZ_CP149475.1"/>
</dbReference>